<feature type="transmembrane region" description="Helical" evidence="1">
    <location>
        <begin position="138"/>
        <end position="156"/>
    </location>
</feature>
<feature type="transmembrane region" description="Helical" evidence="1">
    <location>
        <begin position="363"/>
        <end position="383"/>
    </location>
</feature>
<proteinExistence type="predicted"/>
<dbReference type="EMBL" id="SSXO01000002">
    <property type="protein sequence ID" value="TII00116.1"/>
    <property type="molecule type" value="Genomic_DNA"/>
</dbReference>
<feature type="transmembrane region" description="Helical" evidence="1">
    <location>
        <begin position="270"/>
        <end position="297"/>
    </location>
</feature>
<keyword evidence="1" id="KW-0472">Membrane</keyword>
<evidence type="ECO:0000313" key="3">
    <source>
        <dbReference type="EMBL" id="TII00989.1"/>
    </source>
</evidence>
<dbReference type="EMBL" id="SSXO01000001">
    <property type="protein sequence ID" value="TII00989.1"/>
    <property type="molecule type" value="Genomic_DNA"/>
</dbReference>
<feature type="transmembrane region" description="Helical" evidence="1">
    <location>
        <begin position="340"/>
        <end position="357"/>
    </location>
</feature>
<sequence>MLKRFVKYKDFFQDVFFNTLSFFIYICAQQLIYMPFMSRFLSESQYAIFVIFISIFSVLTNALGNELGIVSQVINRPVNFSRLLLKISLSSFVIICALLLYLGFDWSESLILGVATFLANYRLFSGGIFRSQGAFKKVLFLNFLYLNGILFGLLLIQVIPLFWLPMVLAETITFSYCVSSQKLFHFNEVVATGEETEMFINYSMISFFNNLITYIDKFLVLPFLGALSLNVYYATTSMSKIVNLVINPLHGVLLRWIKKDSTSEILIKRFIYSSIPIVLVSSILSVPFTYICIKILYPKYLEHSLSLLLPVSIALGVSVGTSILKSLLMKFIDSRELTKIYFIYFFIFIVSAIITSTQYGLVAFAYSVFFSKAFLYGGFLFYLRKVLESEACGK</sequence>
<feature type="transmembrane region" description="Helical" evidence="1">
    <location>
        <begin position="218"/>
        <end position="235"/>
    </location>
</feature>
<name>A0A4T2GP67_STRSU</name>
<protein>
    <recommendedName>
        <fullName evidence="5">Capsular polysaccharide repeat unit transporter</fullName>
    </recommendedName>
</protein>
<feature type="transmembrane region" description="Helical" evidence="1">
    <location>
        <begin position="44"/>
        <end position="63"/>
    </location>
</feature>
<dbReference type="Proteomes" id="UP000305165">
    <property type="component" value="Unassembled WGS sequence"/>
</dbReference>
<evidence type="ECO:0000256" key="1">
    <source>
        <dbReference type="SAM" id="Phobius"/>
    </source>
</evidence>
<gene>
    <name evidence="3" type="ORF">FAJ39_01285</name>
    <name evidence="2" type="ORF">FAJ39_03310</name>
</gene>
<evidence type="ECO:0000313" key="4">
    <source>
        <dbReference type="Proteomes" id="UP000305165"/>
    </source>
</evidence>
<evidence type="ECO:0000313" key="2">
    <source>
        <dbReference type="EMBL" id="TII00116.1"/>
    </source>
</evidence>
<reference evidence="3 4" key="1">
    <citation type="submission" date="2019-04" db="EMBL/GenBank/DDBJ databases">
        <title>Genome analysis of Streptococcus suis strain WUSS424.</title>
        <authorList>
            <person name="Chen H."/>
            <person name="Gao X."/>
            <person name="Wu Z."/>
        </authorList>
    </citation>
    <scope>NUCLEOTIDE SEQUENCE [LARGE SCALE GENOMIC DNA]</scope>
    <source>
        <strain evidence="3 4">WUSS424</strain>
    </source>
</reference>
<evidence type="ECO:0008006" key="5">
    <source>
        <dbReference type="Google" id="ProtNLM"/>
    </source>
</evidence>
<feature type="transmembrane region" description="Helical" evidence="1">
    <location>
        <begin position="12"/>
        <end position="32"/>
    </location>
</feature>
<dbReference type="AlphaFoldDB" id="A0A4T2GP67"/>
<accession>A0A4T2GP67</accession>
<feature type="transmembrane region" description="Helical" evidence="1">
    <location>
        <begin position="110"/>
        <end position="129"/>
    </location>
</feature>
<keyword evidence="1" id="KW-0812">Transmembrane</keyword>
<organism evidence="3 4">
    <name type="scientific">Streptococcus suis</name>
    <dbReference type="NCBI Taxonomy" id="1307"/>
    <lineage>
        <taxon>Bacteria</taxon>
        <taxon>Bacillati</taxon>
        <taxon>Bacillota</taxon>
        <taxon>Bacilli</taxon>
        <taxon>Lactobacillales</taxon>
        <taxon>Streptococcaceae</taxon>
        <taxon>Streptococcus</taxon>
    </lineage>
</organism>
<comment type="caution">
    <text evidence="3">The sequence shown here is derived from an EMBL/GenBank/DDBJ whole genome shotgun (WGS) entry which is preliminary data.</text>
</comment>
<keyword evidence="1" id="KW-1133">Transmembrane helix</keyword>
<feature type="transmembrane region" description="Helical" evidence="1">
    <location>
        <begin position="83"/>
        <end position="104"/>
    </location>
</feature>
<feature type="transmembrane region" description="Helical" evidence="1">
    <location>
        <begin position="309"/>
        <end position="328"/>
    </location>
</feature>